<feature type="compositionally biased region" description="Polar residues" evidence="1">
    <location>
        <begin position="769"/>
        <end position="788"/>
    </location>
</feature>
<feature type="compositionally biased region" description="Basic and acidic residues" evidence="1">
    <location>
        <begin position="335"/>
        <end position="351"/>
    </location>
</feature>
<feature type="region of interest" description="Disordered" evidence="1">
    <location>
        <begin position="590"/>
        <end position="617"/>
    </location>
</feature>
<feature type="compositionally biased region" description="Basic and acidic residues" evidence="1">
    <location>
        <begin position="56"/>
        <end position="75"/>
    </location>
</feature>
<feature type="compositionally biased region" description="Basic residues" evidence="1">
    <location>
        <begin position="849"/>
        <end position="861"/>
    </location>
</feature>
<gene>
    <name evidence="2" type="ORF">ALECFALPRED_009252</name>
</gene>
<feature type="compositionally biased region" description="Acidic residues" evidence="1">
    <location>
        <begin position="866"/>
        <end position="876"/>
    </location>
</feature>
<comment type="caution">
    <text evidence="2">The sequence shown here is derived from an EMBL/GenBank/DDBJ whole genome shotgun (WGS) entry which is preliminary data.</text>
</comment>
<organism evidence="2 3">
    <name type="scientific">Alectoria fallacina</name>
    <dbReference type="NCBI Taxonomy" id="1903189"/>
    <lineage>
        <taxon>Eukaryota</taxon>
        <taxon>Fungi</taxon>
        <taxon>Dikarya</taxon>
        <taxon>Ascomycota</taxon>
        <taxon>Pezizomycotina</taxon>
        <taxon>Lecanoromycetes</taxon>
        <taxon>OSLEUM clade</taxon>
        <taxon>Lecanoromycetidae</taxon>
        <taxon>Lecanorales</taxon>
        <taxon>Lecanorineae</taxon>
        <taxon>Parmeliaceae</taxon>
        <taxon>Alectoria</taxon>
    </lineage>
</organism>
<dbReference type="OrthoDB" id="5426563at2759"/>
<feature type="compositionally biased region" description="Polar residues" evidence="1">
    <location>
        <begin position="724"/>
        <end position="745"/>
    </location>
</feature>
<evidence type="ECO:0000256" key="1">
    <source>
        <dbReference type="SAM" id="MobiDB-lite"/>
    </source>
</evidence>
<evidence type="ECO:0000313" key="2">
    <source>
        <dbReference type="EMBL" id="CAF9941649.1"/>
    </source>
</evidence>
<protein>
    <submittedName>
        <fullName evidence="2">Uncharacterized protein</fullName>
    </submittedName>
</protein>
<sequence length="876" mass="97322">MNWTGGALSRSRNANAKESLSVRQKNHFAKARVKLQEGRHSPPEIQYFDFGEWKPRCGVHDDRRSKPGKRTERASSQRTLDQFENVEGVVRKLKSLRPRTDTREWGRSPINDSHEARKRKRSPINDTEGDVLPSGIAIPPISPIIISSRSPVTSSPIQAEATATPNSKRLPISTSPTSDDPDPLAVLDTVEAKRRKLLQEKDWVGVERQKRMSKPVNMTFTDAKDRDLIGRRRPLNSSTVQNRWNVQGSRRTKIPITASYSEKPRGPHRGLGDDQWSADGISIHIGSTATNKGPISDEMLDCYQSPVKSQHSSQSCSVQNFDYDHVGSTPKPQYRRREVATPSASKDESSEPFHSLFSPEEVEQSGKAQLVEAATIADNDNLSSLKNELRLPEDYHFPEPEPGFRLVFEQTPQPRGQTSVLNNSSSPLVRDFAFMKGQPTGAAIERVAHPEYRKMLEGQVSGYAPVEEEQSNTSPLSIATSRYMQELENQTFGSGNQGLFEANLANKIATVVDRNKAEQKRETTGSRERKVSEQPDEARDKENMQPIENDDDDEIWRNFVDPDDIHEFQLDQKQPTTTQIPYATPRVPDHEEQALDQVSTKSTAQKAPPSSSQDDEMVWRNFIFSDLGPNDEWDIEVASPNSPPENHIPTYDPARTQPSMIAEVATSPVKQNPHLLDEMLDDSTLILDDASRYANVSTSSIGSPGMAEKASSVPQQLLHPSDSPLGSSVSATASPTTHDTQTFTCNLPPPQPNPRIPTPYSLIAEPASSLPTYQPQKPSPKGATNNDPSSDELGWTPSRLTGNLTKEKVVFSKPSRYVSDPPGPVHLERKISKGRKKMGLAEAVERAKGKVGGRGKGRRKNRNTEAEMETDDIVDD</sequence>
<feature type="region of interest" description="Disordered" evidence="1">
    <location>
        <begin position="314"/>
        <end position="367"/>
    </location>
</feature>
<reference evidence="2" key="1">
    <citation type="submission" date="2021-03" db="EMBL/GenBank/DDBJ databases">
        <authorList>
            <person name="Tagirdzhanova G."/>
        </authorList>
    </citation>
    <scope>NUCLEOTIDE SEQUENCE</scope>
</reference>
<feature type="region of interest" description="Disordered" evidence="1">
    <location>
        <begin position="56"/>
        <end position="80"/>
    </location>
</feature>
<feature type="compositionally biased region" description="Low complexity" evidence="1">
    <location>
        <begin position="133"/>
        <end position="157"/>
    </location>
</feature>
<dbReference type="Proteomes" id="UP000664203">
    <property type="component" value="Unassembled WGS sequence"/>
</dbReference>
<feature type="compositionally biased region" description="Polar residues" evidence="1">
    <location>
        <begin position="161"/>
        <end position="178"/>
    </location>
</feature>
<dbReference type="EMBL" id="CAJPDR010000674">
    <property type="protein sequence ID" value="CAF9941649.1"/>
    <property type="molecule type" value="Genomic_DNA"/>
</dbReference>
<dbReference type="AlphaFoldDB" id="A0A8H3J6P1"/>
<feature type="region of interest" description="Disordered" evidence="1">
    <location>
        <begin position="100"/>
        <end position="184"/>
    </location>
</feature>
<accession>A0A8H3J6P1</accession>
<feature type="compositionally biased region" description="Polar residues" evidence="1">
    <location>
        <begin position="596"/>
        <end position="612"/>
    </location>
</feature>
<keyword evidence="3" id="KW-1185">Reference proteome</keyword>
<feature type="compositionally biased region" description="Basic and acidic residues" evidence="1">
    <location>
        <begin position="514"/>
        <end position="543"/>
    </location>
</feature>
<feature type="region of interest" description="Disordered" evidence="1">
    <location>
        <begin position="514"/>
        <end position="557"/>
    </location>
</feature>
<feature type="region of interest" description="Disordered" evidence="1">
    <location>
        <begin position="697"/>
        <end position="876"/>
    </location>
</feature>
<feature type="region of interest" description="Disordered" evidence="1">
    <location>
        <begin position="1"/>
        <end position="25"/>
    </location>
</feature>
<name>A0A8H3J6P1_9LECA</name>
<proteinExistence type="predicted"/>
<feature type="compositionally biased region" description="Polar residues" evidence="1">
    <location>
        <begin position="10"/>
        <end position="23"/>
    </location>
</feature>
<feature type="compositionally biased region" description="Pro residues" evidence="1">
    <location>
        <begin position="747"/>
        <end position="757"/>
    </location>
</feature>
<evidence type="ECO:0000313" key="3">
    <source>
        <dbReference type="Proteomes" id="UP000664203"/>
    </source>
</evidence>